<organism evidence="7 8">
    <name type="scientific">Schizosaccharomyces osmophilus</name>
    <dbReference type="NCBI Taxonomy" id="2545709"/>
    <lineage>
        <taxon>Eukaryota</taxon>
        <taxon>Fungi</taxon>
        <taxon>Dikarya</taxon>
        <taxon>Ascomycota</taxon>
        <taxon>Taphrinomycotina</taxon>
        <taxon>Schizosaccharomycetes</taxon>
        <taxon>Schizosaccharomycetales</taxon>
        <taxon>Schizosaccharomycetaceae</taxon>
        <taxon>Schizosaccharomyces</taxon>
    </lineage>
</organism>
<keyword evidence="4 6" id="KW-1133">Transmembrane helix</keyword>
<keyword evidence="5 6" id="KW-0472">Membrane</keyword>
<dbReference type="Proteomes" id="UP001212411">
    <property type="component" value="Chromosome 1"/>
</dbReference>
<keyword evidence="3 6" id="KW-0812">Transmembrane</keyword>
<gene>
    <name evidence="7" type="primary">mgr2</name>
    <name evidence="7" type="ORF">SOMG_00872</name>
</gene>
<dbReference type="GeneID" id="80874354"/>
<accession>A0AAE9W6P2</accession>
<dbReference type="EMBL" id="CP115611">
    <property type="protein sequence ID" value="WBW70889.1"/>
    <property type="molecule type" value="Genomic_DNA"/>
</dbReference>
<evidence type="ECO:0000256" key="6">
    <source>
        <dbReference type="SAM" id="Phobius"/>
    </source>
</evidence>
<protein>
    <submittedName>
        <fullName evidence="7">TIM23 translocase complex subunit Mgr2</fullName>
    </submittedName>
</protein>
<dbReference type="GO" id="GO:0030150">
    <property type="term" value="P:protein import into mitochondrial matrix"/>
    <property type="evidence" value="ECO:0007669"/>
    <property type="project" value="TreeGrafter"/>
</dbReference>
<evidence type="ECO:0000313" key="8">
    <source>
        <dbReference type="Proteomes" id="UP001212411"/>
    </source>
</evidence>
<feature type="transmembrane region" description="Helical" evidence="6">
    <location>
        <begin position="49"/>
        <end position="70"/>
    </location>
</feature>
<dbReference type="GO" id="GO:0005744">
    <property type="term" value="C:TIM23 mitochondrial import inner membrane translocase complex"/>
    <property type="evidence" value="ECO:0007669"/>
    <property type="project" value="TreeGrafter"/>
</dbReference>
<feature type="transmembrane region" description="Helical" evidence="6">
    <location>
        <begin position="12"/>
        <end position="37"/>
    </location>
</feature>
<evidence type="ECO:0000256" key="3">
    <source>
        <dbReference type="ARBA" id="ARBA00022692"/>
    </source>
</evidence>
<dbReference type="GO" id="GO:0045039">
    <property type="term" value="P:protein insertion into mitochondrial inner membrane"/>
    <property type="evidence" value="ECO:0007669"/>
    <property type="project" value="TreeGrafter"/>
</dbReference>
<name>A0AAE9W6P2_9SCHI</name>
<sequence length="117" mass="12690">MQAVQPSTTDKLKMGAIMGSAAGLGIGFLFGGMAVLRYGPGPRGFLRTLGQYMLTSAATFGFFMSIGSVIRNEDIPQLGYKGVEWSPKLMQQRSIYDRILAESSRREDISSNASNSE</sequence>
<evidence type="ECO:0000256" key="4">
    <source>
        <dbReference type="ARBA" id="ARBA00022989"/>
    </source>
</evidence>
<evidence type="ECO:0000313" key="7">
    <source>
        <dbReference type="EMBL" id="WBW70889.1"/>
    </source>
</evidence>
<dbReference type="AlphaFoldDB" id="A0AAE9W6P2"/>
<comment type="similarity">
    <text evidence="2">Belongs to the MGR2 family.</text>
</comment>
<dbReference type="RefSeq" id="XP_056035132.1">
    <property type="nucleotide sequence ID" value="XM_056179665.1"/>
</dbReference>
<dbReference type="PANTHER" id="PTHR28525:SF1">
    <property type="entry name" value="REACTIVE OXYGEN SPECIES MODULATOR 1"/>
    <property type="match status" value="1"/>
</dbReference>
<dbReference type="InterPro" id="IPR018450">
    <property type="entry name" value="Romo1/Mgr2"/>
</dbReference>
<evidence type="ECO:0000256" key="1">
    <source>
        <dbReference type="ARBA" id="ARBA00004370"/>
    </source>
</evidence>
<dbReference type="PANTHER" id="PTHR28525">
    <property type="entry name" value="REACTIVE OXYGEN SPECIES MODULATOR 1"/>
    <property type="match status" value="1"/>
</dbReference>
<dbReference type="KEGG" id="som:SOMG_00872"/>
<reference evidence="7 8" key="1">
    <citation type="journal article" date="2023" name="G3 (Bethesda)">
        <title>A high-quality reference genome for the fission yeast Schizosaccharomyces osmophilus.</title>
        <authorList>
            <person name="Jia G.S."/>
            <person name="Zhang W.C."/>
            <person name="Liang Y."/>
            <person name="Liu X.H."/>
            <person name="Rhind N."/>
            <person name="Pidoux A."/>
            <person name="Brysch-Herzberg M."/>
            <person name="Du L.L."/>
        </authorList>
    </citation>
    <scope>NUCLEOTIDE SEQUENCE [LARGE SCALE GENOMIC DNA]</scope>
    <source>
        <strain evidence="7 8">CBS 15793</strain>
    </source>
</reference>
<evidence type="ECO:0000256" key="5">
    <source>
        <dbReference type="ARBA" id="ARBA00023136"/>
    </source>
</evidence>
<dbReference type="SMART" id="SM01378">
    <property type="entry name" value="Romo1"/>
    <property type="match status" value="1"/>
</dbReference>
<keyword evidence="8" id="KW-1185">Reference proteome</keyword>
<evidence type="ECO:0000256" key="2">
    <source>
        <dbReference type="ARBA" id="ARBA00007839"/>
    </source>
</evidence>
<proteinExistence type="inferred from homology"/>
<comment type="subcellular location">
    <subcellularLocation>
        <location evidence="1">Membrane</location>
    </subcellularLocation>
</comment>
<dbReference type="Pfam" id="PF10247">
    <property type="entry name" value="Romo1"/>
    <property type="match status" value="1"/>
</dbReference>